<dbReference type="EMBL" id="JAHRIP010039596">
    <property type="protein sequence ID" value="MEQ2296178.1"/>
    <property type="molecule type" value="Genomic_DNA"/>
</dbReference>
<reference evidence="2 3" key="1">
    <citation type="submission" date="2021-06" db="EMBL/GenBank/DDBJ databases">
        <authorList>
            <person name="Palmer J.M."/>
        </authorList>
    </citation>
    <scope>NUCLEOTIDE SEQUENCE [LARGE SCALE GENOMIC DNA]</scope>
    <source>
        <strain evidence="2 3">AS_MEX2019</strain>
        <tissue evidence="2">Muscle</tissue>
    </source>
</reference>
<protein>
    <recommendedName>
        <fullName evidence="4">Secreted protein</fullName>
    </recommendedName>
</protein>
<sequence length="134" mass="15493">MFTKWTNRESIIYYFIFFFISVLFQLSDHYRVGAIDCLIVTKLRFPPLIDLRDCAYVVCRTTINPLGVGNERNSQKVFPVPTVFSFNPLLQTTTTKTTHKKTLLCLRTVSPTFRGFQPVRSYASCIQTGRVKLK</sequence>
<evidence type="ECO:0000256" key="1">
    <source>
        <dbReference type="SAM" id="Phobius"/>
    </source>
</evidence>
<keyword evidence="1" id="KW-1133">Transmembrane helix</keyword>
<organism evidence="2 3">
    <name type="scientific">Ameca splendens</name>
    <dbReference type="NCBI Taxonomy" id="208324"/>
    <lineage>
        <taxon>Eukaryota</taxon>
        <taxon>Metazoa</taxon>
        <taxon>Chordata</taxon>
        <taxon>Craniata</taxon>
        <taxon>Vertebrata</taxon>
        <taxon>Euteleostomi</taxon>
        <taxon>Actinopterygii</taxon>
        <taxon>Neopterygii</taxon>
        <taxon>Teleostei</taxon>
        <taxon>Neoteleostei</taxon>
        <taxon>Acanthomorphata</taxon>
        <taxon>Ovalentaria</taxon>
        <taxon>Atherinomorphae</taxon>
        <taxon>Cyprinodontiformes</taxon>
        <taxon>Goodeidae</taxon>
        <taxon>Ameca</taxon>
    </lineage>
</organism>
<evidence type="ECO:0000313" key="2">
    <source>
        <dbReference type="EMBL" id="MEQ2296178.1"/>
    </source>
</evidence>
<keyword evidence="1" id="KW-0472">Membrane</keyword>
<keyword evidence="1" id="KW-0812">Transmembrane</keyword>
<feature type="transmembrane region" description="Helical" evidence="1">
    <location>
        <begin position="12"/>
        <end position="30"/>
    </location>
</feature>
<name>A0ABV0YS29_9TELE</name>
<comment type="caution">
    <text evidence="2">The sequence shown here is derived from an EMBL/GenBank/DDBJ whole genome shotgun (WGS) entry which is preliminary data.</text>
</comment>
<keyword evidence="3" id="KW-1185">Reference proteome</keyword>
<evidence type="ECO:0000313" key="3">
    <source>
        <dbReference type="Proteomes" id="UP001469553"/>
    </source>
</evidence>
<accession>A0ABV0YS29</accession>
<evidence type="ECO:0008006" key="4">
    <source>
        <dbReference type="Google" id="ProtNLM"/>
    </source>
</evidence>
<dbReference type="Proteomes" id="UP001469553">
    <property type="component" value="Unassembled WGS sequence"/>
</dbReference>
<proteinExistence type="predicted"/>
<gene>
    <name evidence="2" type="ORF">AMECASPLE_022282</name>
</gene>